<dbReference type="PANTHER" id="PTHR43875">
    <property type="entry name" value="MALTODEXTRIN IMPORT ATP-BINDING PROTEIN MSMX"/>
    <property type="match status" value="1"/>
</dbReference>
<evidence type="ECO:0000313" key="6">
    <source>
        <dbReference type="Proteomes" id="UP000004978"/>
    </source>
</evidence>
<dbReference type="InterPro" id="IPR047641">
    <property type="entry name" value="ABC_transpr_MalK/UgpC-like"/>
</dbReference>
<evidence type="ECO:0000256" key="1">
    <source>
        <dbReference type="ARBA" id="ARBA00022448"/>
    </source>
</evidence>
<organism evidence="5 6">
    <name type="scientific">Mycoplasmopsis columbina SF7</name>
    <dbReference type="NCBI Taxonomy" id="1037410"/>
    <lineage>
        <taxon>Bacteria</taxon>
        <taxon>Bacillati</taxon>
        <taxon>Mycoplasmatota</taxon>
        <taxon>Mycoplasmoidales</taxon>
        <taxon>Metamycoplasmataceae</taxon>
        <taxon>Mycoplasmopsis</taxon>
    </lineage>
</organism>
<keyword evidence="1" id="KW-0813">Transport</keyword>
<dbReference type="EMBL" id="AFXA01000009">
    <property type="protein sequence ID" value="EGV00333.1"/>
    <property type="molecule type" value="Genomic_DNA"/>
</dbReference>
<accession>F9UJY7</accession>
<dbReference type="InterPro" id="IPR003593">
    <property type="entry name" value="AAA+_ATPase"/>
</dbReference>
<dbReference type="SUPFAM" id="SSF50331">
    <property type="entry name" value="MOP-like"/>
    <property type="match status" value="1"/>
</dbReference>
<dbReference type="SUPFAM" id="SSF52540">
    <property type="entry name" value="P-loop containing nucleoside triphosphate hydrolases"/>
    <property type="match status" value="1"/>
</dbReference>
<dbReference type="Pfam" id="PF08402">
    <property type="entry name" value="TOBE_2"/>
    <property type="match status" value="1"/>
</dbReference>
<comment type="caution">
    <text evidence="5">The sequence shown here is derived from an EMBL/GenBank/DDBJ whole genome shotgun (WGS) entry which is preliminary data.</text>
</comment>
<dbReference type="InterPro" id="IPR003439">
    <property type="entry name" value="ABC_transporter-like_ATP-bd"/>
</dbReference>
<evidence type="ECO:0000256" key="3">
    <source>
        <dbReference type="ARBA" id="ARBA00022840"/>
    </source>
</evidence>
<dbReference type="GO" id="GO:0055052">
    <property type="term" value="C:ATP-binding cassette (ABC) transporter complex, substrate-binding subunit-containing"/>
    <property type="evidence" value="ECO:0007669"/>
    <property type="project" value="TreeGrafter"/>
</dbReference>
<keyword evidence="3 5" id="KW-0067">ATP-binding</keyword>
<feature type="domain" description="ABC transporter" evidence="4">
    <location>
        <begin position="47"/>
        <end position="572"/>
    </location>
</feature>
<dbReference type="Proteomes" id="UP000004978">
    <property type="component" value="Unassembled WGS sequence"/>
</dbReference>
<dbReference type="GO" id="GO:0022857">
    <property type="term" value="F:transmembrane transporter activity"/>
    <property type="evidence" value="ECO:0007669"/>
    <property type="project" value="InterPro"/>
</dbReference>
<name>F9UJY7_9BACT</name>
<dbReference type="InterPro" id="IPR008995">
    <property type="entry name" value="Mo/tungstate-bd_C_term_dom"/>
</dbReference>
<reference evidence="5 6" key="1">
    <citation type="journal article" date="2013" name="Genome Announc.">
        <title>Genome Sequence of Mycoplasma columbinum Strain SF7.</title>
        <authorList>
            <person name="Guo Z."/>
            <person name="Xu X."/>
            <person name="Zheng Q."/>
            <person name="Li T."/>
            <person name="Kuang S."/>
            <person name="Zhang Z."/>
            <person name="Chen Y."/>
            <person name="Lu X."/>
            <person name="Zhou R."/>
            <person name="Bi D."/>
            <person name="Jin H."/>
        </authorList>
    </citation>
    <scope>NUCLEOTIDE SEQUENCE [LARGE SCALE GENOMIC DNA]</scope>
    <source>
        <strain evidence="5 6">SF7</strain>
    </source>
</reference>
<protein>
    <submittedName>
        <fullName evidence="5">Abc transporter ATP-binding protein</fullName>
    </submittedName>
</protein>
<dbReference type="InterPro" id="IPR017871">
    <property type="entry name" value="ABC_transporter-like_CS"/>
</dbReference>
<evidence type="ECO:0000256" key="2">
    <source>
        <dbReference type="ARBA" id="ARBA00022741"/>
    </source>
</evidence>
<dbReference type="STRING" id="1037410.MCSF7_00969"/>
<dbReference type="PANTHER" id="PTHR43875:SF1">
    <property type="entry name" value="OSMOPROTECTIVE COMPOUNDS UPTAKE ATP-BINDING PROTEIN GGTA"/>
    <property type="match status" value="1"/>
</dbReference>
<dbReference type="SMART" id="SM00382">
    <property type="entry name" value="AAA"/>
    <property type="match status" value="1"/>
</dbReference>
<dbReference type="InterPro" id="IPR012340">
    <property type="entry name" value="NA-bd_OB-fold"/>
</dbReference>
<dbReference type="Pfam" id="PF00005">
    <property type="entry name" value="ABC_tran"/>
    <property type="match status" value="2"/>
</dbReference>
<dbReference type="Gene3D" id="3.40.50.300">
    <property type="entry name" value="P-loop containing nucleotide triphosphate hydrolases"/>
    <property type="match status" value="2"/>
</dbReference>
<keyword evidence="2" id="KW-0547">Nucleotide-binding</keyword>
<dbReference type="PROSITE" id="PS50893">
    <property type="entry name" value="ABC_TRANSPORTER_2"/>
    <property type="match status" value="1"/>
</dbReference>
<dbReference type="GO" id="GO:0005524">
    <property type="term" value="F:ATP binding"/>
    <property type="evidence" value="ECO:0007669"/>
    <property type="project" value="UniProtKB-KW"/>
</dbReference>
<keyword evidence="6" id="KW-1185">Reference proteome</keyword>
<dbReference type="Gene3D" id="2.40.50.100">
    <property type="match status" value="1"/>
</dbReference>
<gene>
    <name evidence="5" type="ORF">MCSF7_00969</name>
</gene>
<evidence type="ECO:0000259" key="4">
    <source>
        <dbReference type="PROSITE" id="PS50893"/>
    </source>
</evidence>
<dbReference type="InterPro" id="IPR027417">
    <property type="entry name" value="P-loop_NTPase"/>
</dbReference>
<dbReference type="Gene3D" id="2.40.50.140">
    <property type="entry name" value="Nucleic acid-binding proteins"/>
    <property type="match status" value="1"/>
</dbReference>
<sequence>MKKIITNSIQKLKLKQTDGFTSEDHAEFERIASKIKDRSSLNNLPAIELKNVFIDFGETLAVDDASFKIPEGSLVTLLGPSGSGKTTTLNAISGLLTVTSGNVYFRGKDVTKLPPQKRKLGFVFQNYALYPHMSVYANIAFPLKNDAEWKNKVILKRMTANYEIDFIYLKALGLSEEKIEEMRQLWRIYRKINRETSVEFSNRLVENRSNYEKALTEYKMSKVHYIAELNKTSKISLDAYSSLEKSYKEAKKYIIGEMKLEKRTGHMYQGKDFNQSVAAKWNEEDLKRKNPKSIDEAQNYILTTQDRISQLNSENRKEFNLVAQKQHLDIETKLMKDLIFYKFNHNQQKIVNYYKELIGQRKKTYKEEKANYKKHNDPTQKRLERNNWVLPRLALNKFRNLYNEIAIQYKLKEVRMQDEKLKNAPLSLEDRDKIKELYKNIISIRKAIHEEVLEVAKRVEILPILQKKPTRLSGGQQQRVAIARAIVKKPQILLMDEPLSNLDAKLRISTRQWIRDIQQKLGITTVFVTHDQEEAMSISDIVVCMSTAKVQQIGSPMELYSKPKNKFVARFLGMPEMAMLPATYENNTLTVFGNEIKGVHIPNVDEASYSVGVRAEDFIINHENTGRFSAKVVAVEHFGKESKIIVELDNKDHANFLVDNRYTYKIGDLVKFDLPKDRLHIFDNLTEKRVEYEVK</sequence>
<dbReference type="AlphaFoldDB" id="F9UJY7"/>
<evidence type="ECO:0000313" key="5">
    <source>
        <dbReference type="EMBL" id="EGV00333.1"/>
    </source>
</evidence>
<dbReference type="PROSITE" id="PS00211">
    <property type="entry name" value="ABC_TRANSPORTER_1"/>
    <property type="match status" value="1"/>
</dbReference>
<dbReference type="eggNOG" id="COG3842">
    <property type="taxonomic scope" value="Bacteria"/>
</dbReference>
<proteinExistence type="predicted"/>
<dbReference type="GO" id="GO:0016887">
    <property type="term" value="F:ATP hydrolysis activity"/>
    <property type="evidence" value="ECO:0007669"/>
    <property type="project" value="InterPro"/>
</dbReference>
<dbReference type="InterPro" id="IPR013611">
    <property type="entry name" value="Transp-assoc_OB_typ2"/>
</dbReference>
<dbReference type="RefSeq" id="WP_006608604.1">
    <property type="nucleotide sequence ID" value="NZ_AFXA01000009.1"/>
</dbReference>